<evidence type="ECO:0000256" key="1">
    <source>
        <dbReference type="SAM" id="MobiDB-lite"/>
    </source>
</evidence>
<dbReference type="HOGENOM" id="CLU_2671149_0_0_1"/>
<sequence>MELEHQRKAITISNNIHRPAKTTAKSTMVAKNRSSWNGYSHHRHRCHSLLRCATYLPLARRRQGEEPPSSSRVLG</sequence>
<feature type="region of interest" description="Disordered" evidence="1">
    <location>
        <begin position="1"/>
        <end position="29"/>
    </location>
</feature>
<organism evidence="2">
    <name type="scientific">Fusarium oxysporum f. sp. vasinfectum 25433</name>
    <dbReference type="NCBI Taxonomy" id="1089449"/>
    <lineage>
        <taxon>Eukaryota</taxon>
        <taxon>Fungi</taxon>
        <taxon>Dikarya</taxon>
        <taxon>Ascomycota</taxon>
        <taxon>Pezizomycotina</taxon>
        <taxon>Sordariomycetes</taxon>
        <taxon>Hypocreomycetidae</taxon>
        <taxon>Hypocreales</taxon>
        <taxon>Nectriaceae</taxon>
        <taxon>Fusarium</taxon>
        <taxon>Fusarium oxysporum species complex</taxon>
    </lineage>
</organism>
<dbReference type="Proteomes" id="UP000030701">
    <property type="component" value="Unassembled WGS sequence"/>
</dbReference>
<gene>
    <name evidence="2" type="ORF">FOTG_17790</name>
</gene>
<reference evidence="2" key="1">
    <citation type="submission" date="2011-11" db="EMBL/GenBank/DDBJ databases">
        <title>The Genome Sequence of Fusarium oxysporum Cotton.</title>
        <authorList>
            <consortium name="The Broad Institute Genome Sequencing Platform"/>
            <person name="Ma L.-J."/>
            <person name="Gale L.R."/>
            <person name="Schwartz D.C."/>
            <person name="Zhou S."/>
            <person name="Corby-Kistler H."/>
            <person name="Young S.K."/>
            <person name="Zeng Q."/>
            <person name="Gargeya S."/>
            <person name="Fitzgerald M."/>
            <person name="Haas B."/>
            <person name="Abouelleil A."/>
            <person name="Alvarado L."/>
            <person name="Arachchi H.M."/>
            <person name="Berlin A."/>
            <person name="Brown A."/>
            <person name="Chapman S.B."/>
            <person name="Chen Z."/>
            <person name="Dunbar C."/>
            <person name="Freedman E."/>
            <person name="Gearin G."/>
            <person name="Goldberg J."/>
            <person name="Griggs A."/>
            <person name="Gujja S."/>
            <person name="Heiman D."/>
            <person name="Howarth C."/>
            <person name="Larson L."/>
            <person name="Lui A."/>
            <person name="MacDonald P.J.P."/>
            <person name="Montmayeur A."/>
            <person name="Murphy C."/>
            <person name="Neiman D."/>
            <person name="Pearson M."/>
            <person name="Priest M."/>
            <person name="Roberts A."/>
            <person name="Saif S."/>
            <person name="Shea T."/>
            <person name="Shenoy N."/>
            <person name="Sisk P."/>
            <person name="Stolte C."/>
            <person name="Sykes S."/>
            <person name="Wortman J."/>
            <person name="Nusbaum C."/>
            <person name="Birren B."/>
        </authorList>
    </citation>
    <scope>NUCLEOTIDE SEQUENCE [LARGE SCALE GENOMIC DNA]</scope>
    <source>
        <strain evidence="2">25433</strain>
    </source>
</reference>
<protein>
    <submittedName>
        <fullName evidence="2">Uncharacterized protein</fullName>
    </submittedName>
</protein>
<dbReference type="EMBL" id="JH658112">
    <property type="protein sequence ID" value="EXM13775.1"/>
    <property type="molecule type" value="Genomic_DNA"/>
</dbReference>
<name>X0LZ83_FUSOX</name>
<accession>X0LZ83</accession>
<reference evidence="2" key="2">
    <citation type="submission" date="2012-05" db="EMBL/GenBank/DDBJ databases">
        <title>The Genome Annotation of Fusarium oxysporum Cotton.</title>
        <authorList>
            <consortium name="The Broad Institute Genomics Platform"/>
            <person name="Ma L.-J."/>
            <person name="Corby-Kistler H."/>
            <person name="Broz K."/>
            <person name="Gale L.R."/>
            <person name="Jonkers W."/>
            <person name="O'Donnell K."/>
            <person name="Ploetz R."/>
            <person name="Steinberg C."/>
            <person name="Schwartz D.C."/>
            <person name="VanEtten H."/>
            <person name="Zhou S."/>
            <person name="Young S.K."/>
            <person name="Zeng Q."/>
            <person name="Gargeya S."/>
            <person name="Fitzgerald M."/>
            <person name="Abouelleil A."/>
            <person name="Alvarado L."/>
            <person name="Chapman S.B."/>
            <person name="Gainer-Dewar J."/>
            <person name="Goldberg J."/>
            <person name="Griggs A."/>
            <person name="Gujja S."/>
            <person name="Hansen M."/>
            <person name="Howarth C."/>
            <person name="Imamovic A."/>
            <person name="Ireland A."/>
            <person name="Larimer J."/>
            <person name="McCowan C."/>
            <person name="Murphy C."/>
            <person name="Pearson M."/>
            <person name="Poon T.W."/>
            <person name="Priest M."/>
            <person name="Roberts A."/>
            <person name="Saif S."/>
            <person name="Shea T."/>
            <person name="Sykes S."/>
            <person name="Wortman J."/>
            <person name="Nusbaum C."/>
            <person name="Birren B."/>
        </authorList>
    </citation>
    <scope>NUCLEOTIDE SEQUENCE</scope>
    <source>
        <strain evidence="2">25433</strain>
    </source>
</reference>
<evidence type="ECO:0000313" key="2">
    <source>
        <dbReference type="EMBL" id="EXM13775.1"/>
    </source>
</evidence>
<dbReference type="AlphaFoldDB" id="X0LZ83"/>
<proteinExistence type="predicted"/>